<feature type="chain" id="PRO_5026890040" description="Outer-membrane lipoprotein LolB" evidence="13">
    <location>
        <begin position="23"/>
        <end position="210"/>
    </location>
</feature>
<comment type="similarity">
    <text evidence="2">Belongs to the LolB family.</text>
</comment>
<evidence type="ECO:0000256" key="10">
    <source>
        <dbReference type="ARBA" id="ARBA00023186"/>
    </source>
</evidence>
<dbReference type="CDD" id="cd16326">
    <property type="entry name" value="LolB"/>
    <property type="match status" value="1"/>
</dbReference>
<accession>A0A6M2BQA4</accession>
<comment type="subcellular location">
    <subcellularLocation>
        <location evidence="1">Cell outer membrane</location>
        <topology evidence="1">Lipid-anchor</topology>
    </subcellularLocation>
</comment>
<evidence type="ECO:0000256" key="11">
    <source>
        <dbReference type="ARBA" id="ARBA00023237"/>
    </source>
</evidence>
<evidence type="ECO:0000256" key="4">
    <source>
        <dbReference type="ARBA" id="ARBA00016202"/>
    </source>
</evidence>
<keyword evidence="6 13" id="KW-0732">Signal</keyword>
<comment type="caution">
    <text evidence="14">The sequence shown here is derived from an EMBL/GenBank/DDBJ whole genome shotgun (WGS) entry which is preliminary data.</text>
</comment>
<evidence type="ECO:0000313" key="15">
    <source>
        <dbReference type="Proteomes" id="UP000472676"/>
    </source>
</evidence>
<evidence type="ECO:0000256" key="3">
    <source>
        <dbReference type="ARBA" id="ARBA00011245"/>
    </source>
</evidence>
<keyword evidence="12 14" id="KW-0449">Lipoprotein</keyword>
<keyword evidence="7" id="KW-0653">Protein transport</keyword>
<protein>
    <recommendedName>
        <fullName evidence="4">Outer-membrane lipoprotein LolB</fullName>
    </recommendedName>
</protein>
<evidence type="ECO:0000256" key="12">
    <source>
        <dbReference type="ARBA" id="ARBA00023288"/>
    </source>
</evidence>
<keyword evidence="8" id="KW-0472">Membrane</keyword>
<name>A0A6M2BQA4_9GAMM</name>
<dbReference type="SUPFAM" id="SSF89392">
    <property type="entry name" value="Prokaryotic lipoproteins and lipoprotein localization factors"/>
    <property type="match status" value="1"/>
</dbReference>
<comment type="subunit">
    <text evidence="3">Monomer.</text>
</comment>
<keyword evidence="15" id="KW-1185">Reference proteome</keyword>
<evidence type="ECO:0000256" key="5">
    <source>
        <dbReference type="ARBA" id="ARBA00022448"/>
    </source>
</evidence>
<dbReference type="RefSeq" id="WP_166253666.1">
    <property type="nucleotide sequence ID" value="NZ_JAAMOW010000003.1"/>
</dbReference>
<dbReference type="Gene3D" id="2.50.20.10">
    <property type="entry name" value="Lipoprotein localisation LolA/LolB/LppX"/>
    <property type="match status" value="1"/>
</dbReference>
<evidence type="ECO:0000256" key="7">
    <source>
        <dbReference type="ARBA" id="ARBA00022927"/>
    </source>
</evidence>
<dbReference type="AlphaFoldDB" id="A0A6M2BQA4"/>
<keyword evidence="10" id="KW-0143">Chaperone</keyword>
<evidence type="ECO:0000256" key="13">
    <source>
        <dbReference type="SAM" id="SignalP"/>
    </source>
</evidence>
<organism evidence="14 15">
    <name type="scientific">Solimonas terrae</name>
    <dbReference type="NCBI Taxonomy" id="1396819"/>
    <lineage>
        <taxon>Bacteria</taxon>
        <taxon>Pseudomonadati</taxon>
        <taxon>Pseudomonadota</taxon>
        <taxon>Gammaproteobacteria</taxon>
        <taxon>Nevskiales</taxon>
        <taxon>Nevskiaceae</taxon>
        <taxon>Solimonas</taxon>
    </lineage>
</organism>
<dbReference type="InterPro" id="IPR004565">
    <property type="entry name" value="OM_lipoprot_LolB"/>
</dbReference>
<proteinExistence type="inferred from homology"/>
<reference evidence="14 15" key="1">
    <citation type="journal article" date="2014" name="Int. J. Syst. Evol. Microbiol.">
        <title>Solimonas terrae sp. nov., isolated from soil.</title>
        <authorList>
            <person name="Kim S.J."/>
            <person name="Moon J.Y."/>
            <person name="Weon H.Y."/>
            <person name="Ahn J.H."/>
            <person name="Chen W.M."/>
            <person name="Kwon S.W."/>
        </authorList>
    </citation>
    <scope>NUCLEOTIDE SEQUENCE [LARGE SCALE GENOMIC DNA]</scope>
    <source>
        <strain evidence="14 15">KIS83-12</strain>
    </source>
</reference>
<feature type="signal peptide" evidence="13">
    <location>
        <begin position="1"/>
        <end position="22"/>
    </location>
</feature>
<dbReference type="GO" id="GO:0015031">
    <property type="term" value="P:protein transport"/>
    <property type="evidence" value="ECO:0007669"/>
    <property type="project" value="UniProtKB-KW"/>
</dbReference>
<dbReference type="NCBIfam" id="TIGR00548">
    <property type="entry name" value="lolB"/>
    <property type="match status" value="1"/>
</dbReference>
<dbReference type="EMBL" id="JAAMOW010000003">
    <property type="protein sequence ID" value="NGY04385.1"/>
    <property type="molecule type" value="Genomic_DNA"/>
</dbReference>
<sequence>MIRLRIVRGAAVALLALCSACANLPSAPVDQAQIDARWRAHRDELAAITHFELNGRAASRLGVKADLRWQQFEDGHFNIRIAGPFGAGAVAIDGTPHDVEIRTKDGTEHTNDPQAWLLQRAGWTFPIDGLRWWVLGLPAPDTAAQIELDAQGRLATLTQDGWTLNYGDYQQVLNLDLPRRFEARNGQITLKLIADEWHDIETSRGHPPSS</sequence>
<keyword evidence="11" id="KW-0998">Cell outer membrane</keyword>
<evidence type="ECO:0000256" key="1">
    <source>
        <dbReference type="ARBA" id="ARBA00004459"/>
    </source>
</evidence>
<dbReference type="GO" id="GO:0009279">
    <property type="term" value="C:cell outer membrane"/>
    <property type="evidence" value="ECO:0007669"/>
    <property type="project" value="UniProtKB-SubCell"/>
</dbReference>
<evidence type="ECO:0000256" key="8">
    <source>
        <dbReference type="ARBA" id="ARBA00023136"/>
    </source>
</evidence>
<gene>
    <name evidence="14" type="primary">lolB</name>
    <name evidence="14" type="ORF">G7Y85_06400</name>
</gene>
<dbReference type="Proteomes" id="UP000472676">
    <property type="component" value="Unassembled WGS sequence"/>
</dbReference>
<dbReference type="Pfam" id="PF03550">
    <property type="entry name" value="LolB"/>
    <property type="match status" value="1"/>
</dbReference>
<evidence type="ECO:0000256" key="2">
    <source>
        <dbReference type="ARBA" id="ARBA00009696"/>
    </source>
</evidence>
<evidence type="ECO:0000313" key="14">
    <source>
        <dbReference type="EMBL" id="NGY04385.1"/>
    </source>
</evidence>
<evidence type="ECO:0000256" key="9">
    <source>
        <dbReference type="ARBA" id="ARBA00023139"/>
    </source>
</evidence>
<evidence type="ECO:0000256" key="6">
    <source>
        <dbReference type="ARBA" id="ARBA00022729"/>
    </source>
</evidence>
<dbReference type="InterPro" id="IPR029046">
    <property type="entry name" value="LolA/LolB/LppX"/>
</dbReference>
<keyword evidence="9" id="KW-0564">Palmitate</keyword>
<keyword evidence="5" id="KW-0813">Transport</keyword>